<feature type="region of interest" description="Disordered" evidence="1">
    <location>
        <begin position="1"/>
        <end position="45"/>
    </location>
</feature>
<organism evidence="2 3">
    <name type="scientific">Recurvomyces mirabilis</name>
    <dbReference type="NCBI Taxonomy" id="574656"/>
    <lineage>
        <taxon>Eukaryota</taxon>
        <taxon>Fungi</taxon>
        <taxon>Dikarya</taxon>
        <taxon>Ascomycota</taxon>
        <taxon>Pezizomycotina</taxon>
        <taxon>Dothideomycetes</taxon>
        <taxon>Dothideomycetidae</taxon>
        <taxon>Mycosphaerellales</taxon>
        <taxon>Teratosphaeriaceae</taxon>
        <taxon>Recurvomyces</taxon>
    </lineage>
</organism>
<accession>A0AAE0WR99</accession>
<dbReference type="AlphaFoldDB" id="A0AAE0WR99"/>
<evidence type="ECO:0000256" key="1">
    <source>
        <dbReference type="SAM" id="MobiDB-lite"/>
    </source>
</evidence>
<dbReference type="EMBL" id="JAUTXT010000010">
    <property type="protein sequence ID" value="KAK3676551.1"/>
    <property type="molecule type" value="Genomic_DNA"/>
</dbReference>
<protein>
    <submittedName>
        <fullName evidence="2">Uncharacterized protein</fullName>
    </submittedName>
</protein>
<comment type="caution">
    <text evidence="2">The sequence shown here is derived from an EMBL/GenBank/DDBJ whole genome shotgun (WGS) entry which is preliminary data.</text>
</comment>
<name>A0AAE0WR99_9PEZI</name>
<proteinExistence type="predicted"/>
<dbReference type="Proteomes" id="UP001274830">
    <property type="component" value="Unassembled WGS sequence"/>
</dbReference>
<evidence type="ECO:0000313" key="2">
    <source>
        <dbReference type="EMBL" id="KAK3676551.1"/>
    </source>
</evidence>
<feature type="compositionally biased region" description="Low complexity" evidence="1">
    <location>
        <begin position="1"/>
        <end position="36"/>
    </location>
</feature>
<reference evidence="2" key="1">
    <citation type="submission" date="2023-07" db="EMBL/GenBank/DDBJ databases">
        <title>Black Yeasts Isolated from many extreme environments.</title>
        <authorList>
            <person name="Coleine C."/>
            <person name="Stajich J.E."/>
            <person name="Selbmann L."/>
        </authorList>
    </citation>
    <scope>NUCLEOTIDE SEQUENCE</scope>
    <source>
        <strain evidence="2">CCFEE 5485</strain>
    </source>
</reference>
<keyword evidence="3" id="KW-1185">Reference proteome</keyword>
<gene>
    <name evidence="2" type="ORF">LTR78_003827</name>
</gene>
<evidence type="ECO:0000313" key="3">
    <source>
        <dbReference type="Proteomes" id="UP001274830"/>
    </source>
</evidence>
<sequence length="164" mass="17920">MSAPVTPRKASASSTKSTASSTPSTSTFSSPTSTRSDGCPFSPGIVFDRKPSSPLPNANTLYVVVKLADPFKLDAIAGSTVLPSRPPKRPLLARLGTRLFGPKDTHTYKAIKMPRSAYNAHFRRDARRNYIESEAEREWTEEELMAEFGEFQDQPLGKVGLCAI</sequence>